<dbReference type="InterPro" id="IPR001356">
    <property type="entry name" value="HD"/>
</dbReference>
<sequence>MTSSCSVVQESALNLSNGSTHEGADKIKMEDEEDMDDTPSSLPSNSDTAAAIRSHSIDAILGLRNNGPNGTHHQFLSQEHFNELVNKARLSSSTQQAINFSTNLLASNPVQSNRSLDKDLNLQHKLSRGKNSKKHRRNRTTFTTYQLHELERAFEKSHYPDVYSREELAMKVNLPEVRVQVWFQNRRAKWRRQEKMEAARLGLQDFQLGGLASALGRPPPGLGLPPGCEPWGLGPSPLSSLSHSLPGFLSHPQAAYASYLTSPGGSLSGLSSNLSASLSGPLPPLPHSLINSSPLTLTTSTSFGGKHVGSPPVSPISITDSVKSPDTPSRHMSPSSFGPSGEDPRFGSIESLRLRAKEQLELLKDQHCFR</sequence>
<evidence type="ECO:0000256" key="5">
    <source>
        <dbReference type="ARBA" id="ARBA00023163"/>
    </source>
</evidence>
<dbReference type="SUPFAM" id="SSF46689">
    <property type="entry name" value="Homeodomain-like"/>
    <property type="match status" value="1"/>
</dbReference>
<dbReference type="Gene3D" id="1.10.10.60">
    <property type="entry name" value="Homeodomain-like"/>
    <property type="match status" value="1"/>
</dbReference>
<evidence type="ECO:0000259" key="10">
    <source>
        <dbReference type="PROSITE" id="PS50071"/>
    </source>
</evidence>
<dbReference type="InterPro" id="IPR009057">
    <property type="entry name" value="Homeodomain-like_sf"/>
</dbReference>
<feature type="domain" description="Homeobox" evidence="10">
    <location>
        <begin position="133"/>
        <end position="193"/>
    </location>
</feature>
<dbReference type="EMBL" id="VCGU01000011">
    <property type="protein sequence ID" value="TRY67439.1"/>
    <property type="molecule type" value="Genomic_DNA"/>
</dbReference>
<keyword evidence="2" id="KW-0805">Transcription regulation</keyword>
<feature type="region of interest" description="Disordered" evidence="9">
    <location>
        <begin position="301"/>
        <end position="349"/>
    </location>
</feature>
<dbReference type="Proteomes" id="UP000318571">
    <property type="component" value="Chromosome 4"/>
</dbReference>
<evidence type="ECO:0000256" key="8">
    <source>
        <dbReference type="RuleBase" id="RU000682"/>
    </source>
</evidence>
<dbReference type="SMART" id="SM00389">
    <property type="entry name" value="HOX"/>
    <property type="match status" value="1"/>
</dbReference>
<keyword evidence="12" id="KW-1185">Reference proteome</keyword>
<dbReference type="InterPro" id="IPR043562">
    <property type="entry name" value="RAX/RAX2"/>
</dbReference>
<feature type="DNA-binding region" description="Homeobox" evidence="7">
    <location>
        <begin position="135"/>
        <end position="194"/>
    </location>
</feature>
<dbReference type="PANTHER" id="PTHR46271">
    <property type="entry name" value="HOMEOBOX PROTEIN, PUTATIVE-RELATED"/>
    <property type="match status" value="1"/>
</dbReference>
<dbReference type="Pfam" id="PF00046">
    <property type="entry name" value="Homeodomain"/>
    <property type="match status" value="1"/>
</dbReference>
<evidence type="ECO:0000256" key="3">
    <source>
        <dbReference type="ARBA" id="ARBA00023125"/>
    </source>
</evidence>
<organism evidence="11 12">
    <name type="scientific">Tigriopus californicus</name>
    <name type="common">Marine copepod</name>
    <dbReference type="NCBI Taxonomy" id="6832"/>
    <lineage>
        <taxon>Eukaryota</taxon>
        <taxon>Metazoa</taxon>
        <taxon>Ecdysozoa</taxon>
        <taxon>Arthropoda</taxon>
        <taxon>Crustacea</taxon>
        <taxon>Multicrustacea</taxon>
        <taxon>Hexanauplia</taxon>
        <taxon>Copepoda</taxon>
        <taxon>Harpacticoida</taxon>
        <taxon>Harpacticidae</taxon>
        <taxon>Tigriopus</taxon>
    </lineage>
</organism>
<evidence type="ECO:0000256" key="4">
    <source>
        <dbReference type="ARBA" id="ARBA00023155"/>
    </source>
</evidence>
<evidence type="ECO:0000256" key="6">
    <source>
        <dbReference type="ARBA" id="ARBA00023242"/>
    </source>
</evidence>
<dbReference type="PROSITE" id="PS00027">
    <property type="entry name" value="HOMEOBOX_1"/>
    <property type="match status" value="1"/>
</dbReference>
<comment type="caution">
    <text evidence="11">The sequence shown here is derived from an EMBL/GenBank/DDBJ whole genome shotgun (WGS) entry which is preliminary data.</text>
</comment>
<dbReference type="CDD" id="cd00086">
    <property type="entry name" value="homeodomain"/>
    <property type="match status" value="1"/>
</dbReference>
<keyword evidence="5" id="KW-0804">Transcription</keyword>
<evidence type="ECO:0000256" key="1">
    <source>
        <dbReference type="ARBA" id="ARBA00004123"/>
    </source>
</evidence>
<feature type="compositionally biased region" description="Polar residues" evidence="9">
    <location>
        <begin position="316"/>
        <end position="338"/>
    </location>
</feature>
<dbReference type="GO" id="GO:0005634">
    <property type="term" value="C:nucleus"/>
    <property type="evidence" value="ECO:0007669"/>
    <property type="project" value="UniProtKB-SubCell"/>
</dbReference>
<dbReference type="GO" id="GO:0045944">
    <property type="term" value="P:positive regulation of transcription by RNA polymerase II"/>
    <property type="evidence" value="ECO:0007669"/>
    <property type="project" value="InterPro"/>
</dbReference>
<dbReference type="InterPro" id="IPR017970">
    <property type="entry name" value="Homeobox_CS"/>
</dbReference>
<dbReference type="STRING" id="6832.A0A553NPV5"/>
<keyword evidence="4 7" id="KW-0371">Homeobox</keyword>
<dbReference type="GO" id="GO:0000978">
    <property type="term" value="F:RNA polymerase II cis-regulatory region sequence-specific DNA binding"/>
    <property type="evidence" value="ECO:0007669"/>
    <property type="project" value="TreeGrafter"/>
</dbReference>
<evidence type="ECO:0000256" key="2">
    <source>
        <dbReference type="ARBA" id="ARBA00023015"/>
    </source>
</evidence>
<dbReference type="PANTHER" id="PTHR46271:SF4">
    <property type="entry name" value="HOMEOBOX PROTEIN, PUTATIVE-RELATED"/>
    <property type="match status" value="1"/>
</dbReference>
<proteinExistence type="predicted"/>
<dbReference type="FunFam" id="1.10.10.60:FF:000071">
    <property type="entry name" value="Retinal homeobox gene 2"/>
    <property type="match status" value="1"/>
</dbReference>
<protein>
    <recommendedName>
        <fullName evidence="10">Homeobox domain-containing protein</fullName>
    </recommendedName>
</protein>
<dbReference type="AlphaFoldDB" id="A0A553NPV5"/>
<feature type="compositionally biased region" description="Polar residues" evidence="9">
    <location>
        <begin position="1"/>
        <end position="20"/>
    </location>
</feature>
<feature type="region of interest" description="Disordered" evidence="9">
    <location>
        <begin position="1"/>
        <end position="24"/>
    </location>
</feature>
<dbReference type="PROSITE" id="PS50071">
    <property type="entry name" value="HOMEOBOX_2"/>
    <property type="match status" value="1"/>
</dbReference>
<evidence type="ECO:0000313" key="12">
    <source>
        <dbReference type="Proteomes" id="UP000318571"/>
    </source>
</evidence>
<reference evidence="11 12" key="1">
    <citation type="journal article" date="2018" name="Nat. Ecol. Evol.">
        <title>Genomic signatures of mitonuclear coevolution across populations of Tigriopus californicus.</title>
        <authorList>
            <person name="Barreto F.S."/>
            <person name="Watson E.T."/>
            <person name="Lima T.G."/>
            <person name="Willett C.S."/>
            <person name="Edmands S."/>
            <person name="Li W."/>
            <person name="Burton R.S."/>
        </authorList>
    </citation>
    <scope>NUCLEOTIDE SEQUENCE [LARGE SCALE GENOMIC DNA]</scope>
    <source>
        <strain evidence="11 12">San Diego</strain>
    </source>
</reference>
<name>A0A553NPV5_TIGCA</name>
<evidence type="ECO:0000256" key="7">
    <source>
        <dbReference type="PROSITE-ProRule" id="PRU00108"/>
    </source>
</evidence>
<comment type="subcellular location">
    <subcellularLocation>
        <location evidence="1 7 8">Nucleus</location>
    </subcellularLocation>
</comment>
<dbReference type="OMA" id="NGTHHQF"/>
<gene>
    <name evidence="11" type="ORF">TCAL_02741</name>
</gene>
<evidence type="ECO:0000313" key="11">
    <source>
        <dbReference type="EMBL" id="TRY67439.1"/>
    </source>
</evidence>
<dbReference type="GO" id="GO:0000981">
    <property type="term" value="F:DNA-binding transcription factor activity, RNA polymerase II-specific"/>
    <property type="evidence" value="ECO:0007669"/>
    <property type="project" value="InterPro"/>
</dbReference>
<keyword evidence="3 7" id="KW-0238">DNA-binding</keyword>
<keyword evidence="6 7" id="KW-0539">Nucleus</keyword>
<accession>A0A553NPV5</accession>
<evidence type="ECO:0000256" key="9">
    <source>
        <dbReference type="SAM" id="MobiDB-lite"/>
    </source>
</evidence>